<organism evidence="1 2">
    <name type="scientific">Necator americanus</name>
    <name type="common">Human hookworm</name>
    <dbReference type="NCBI Taxonomy" id="51031"/>
    <lineage>
        <taxon>Eukaryota</taxon>
        <taxon>Metazoa</taxon>
        <taxon>Ecdysozoa</taxon>
        <taxon>Nematoda</taxon>
        <taxon>Chromadorea</taxon>
        <taxon>Rhabditida</taxon>
        <taxon>Rhabditina</taxon>
        <taxon>Rhabditomorpha</taxon>
        <taxon>Strongyloidea</taxon>
        <taxon>Ancylostomatidae</taxon>
        <taxon>Bunostominae</taxon>
        <taxon>Necator</taxon>
    </lineage>
</organism>
<gene>
    <name evidence="1" type="ORF">NECAME_14223</name>
</gene>
<evidence type="ECO:0000313" key="2">
    <source>
        <dbReference type="Proteomes" id="UP000053676"/>
    </source>
</evidence>
<keyword evidence="2" id="KW-1185">Reference proteome</keyword>
<protein>
    <submittedName>
        <fullName evidence="1">Uncharacterized protein</fullName>
    </submittedName>
</protein>
<evidence type="ECO:0000313" key="1">
    <source>
        <dbReference type="EMBL" id="ETN71411.1"/>
    </source>
</evidence>
<dbReference type="KEGG" id="nai:NECAME_14223"/>
<proteinExistence type="predicted"/>
<name>W2SRC8_NECAM</name>
<dbReference type="Proteomes" id="UP000053676">
    <property type="component" value="Unassembled WGS sequence"/>
</dbReference>
<dbReference type="EMBL" id="KI668443">
    <property type="protein sequence ID" value="ETN71411.1"/>
    <property type="molecule type" value="Genomic_DNA"/>
</dbReference>
<sequence>MMHINMHICTIIHRMVPSYRTKSPAYLTSETKKEDKITPLQFMIQAAHAFIYSCDPELKYNV</sequence>
<dbReference type="AlphaFoldDB" id="W2SRC8"/>
<reference evidence="2" key="1">
    <citation type="journal article" date="2014" name="Nat. Genet.">
        <title>Genome of the human hookworm Necator americanus.</title>
        <authorList>
            <person name="Tang Y.T."/>
            <person name="Gao X."/>
            <person name="Rosa B.A."/>
            <person name="Abubucker S."/>
            <person name="Hallsworth-Pepin K."/>
            <person name="Martin J."/>
            <person name="Tyagi R."/>
            <person name="Heizer E."/>
            <person name="Zhang X."/>
            <person name="Bhonagiri-Palsikar V."/>
            <person name="Minx P."/>
            <person name="Warren W.C."/>
            <person name="Wang Q."/>
            <person name="Zhan B."/>
            <person name="Hotez P.J."/>
            <person name="Sternberg P.W."/>
            <person name="Dougall A."/>
            <person name="Gaze S.T."/>
            <person name="Mulvenna J."/>
            <person name="Sotillo J."/>
            <person name="Ranganathan S."/>
            <person name="Rabelo E.M."/>
            <person name="Wilson R.K."/>
            <person name="Felgner P.L."/>
            <person name="Bethony J."/>
            <person name="Hawdon J.M."/>
            <person name="Gasser R.B."/>
            <person name="Loukas A."/>
            <person name="Mitreva M."/>
        </authorList>
    </citation>
    <scope>NUCLEOTIDE SEQUENCE [LARGE SCALE GENOMIC DNA]</scope>
</reference>
<accession>W2SRC8</accession>